<accession>A0A0D5LLN7</accession>
<keyword evidence="2" id="KW-1185">Reference proteome</keyword>
<sequence>MKPRYLSYSEVGQLGAKAVAAEDTKRRGTIEDVREACGDAEEVLRNYLRVACHNIGAANTIALLLDEAERLQPQGPAIANAAFANLGIPPSGGSSGRN</sequence>
<dbReference type="RefSeq" id="WP_045679265.1">
    <property type="nucleotide sequence ID" value="NZ_CP010803.1"/>
</dbReference>
<evidence type="ECO:0000313" key="1">
    <source>
        <dbReference type="EMBL" id="AJY44687.1"/>
    </source>
</evidence>
<dbReference type="Proteomes" id="UP000032611">
    <property type="component" value="Chromosome"/>
</dbReference>
<dbReference type="PATRIC" id="fig|1486262.3.peg.351"/>
<proteinExistence type="predicted"/>
<protein>
    <submittedName>
        <fullName evidence="1">Uncharacterized protein</fullName>
    </submittedName>
</protein>
<dbReference type="AlphaFoldDB" id="A0A0D5LLN7"/>
<reference evidence="1 2" key="1">
    <citation type="journal article" date="2015" name="Genome Announc.">
        <title>Complete genome sequence of Martelella endophytica YC6887, which has antifungal activity associated with a halophyte.</title>
        <authorList>
            <person name="Khan A."/>
            <person name="Khan H."/>
            <person name="Chung E.J."/>
            <person name="Hossain M.T."/>
            <person name="Chung Y.R."/>
        </authorList>
    </citation>
    <scope>NUCLEOTIDE SEQUENCE [LARGE SCALE GENOMIC DNA]</scope>
    <source>
        <strain evidence="1">YC6887</strain>
    </source>
</reference>
<dbReference type="EMBL" id="CP010803">
    <property type="protein sequence ID" value="AJY44687.1"/>
    <property type="molecule type" value="Genomic_DNA"/>
</dbReference>
<dbReference type="HOGENOM" id="CLU_2330428_0_0_5"/>
<evidence type="ECO:0000313" key="2">
    <source>
        <dbReference type="Proteomes" id="UP000032611"/>
    </source>
</evidence>
<dbReference type="KEGG" id="mey:TM49_01705"/>
<gene>
    <name evidence="1" type="ORF">TM49_01705</name>
</gene>
<organism evidence="1 2">
    <name type="scientific">Martelella endophytica</name>
    <dbReference type="NCBI Taxonomy" id="1486262"/>
    <lineage>
        <taxon>Bacteria</taxon>
        <taxon>Pseudomonadati</taxon>
        <taxon>Pseudomonadota</taxon>
        <taxon>Alphaproteobacteria</taxon>
        <taxon>Hyphomicrobiales</taxon>
        <taxon>Aurantimonadaceae</taxon>
        <taxon>Martelella</taxon>
    </lineage>
</organism>
<name>A0A0D5LLN7_MAREN</name>